<dbReference type="InterPro" id="IPR017853">
    <property type="entry name" value="GH"/>
</dbReference>
<dbReference type="AlphaFoldDB" id="A0A6N2S0K2"/>
<gene>
    <name evidence="3" type="ORF">AVLFYP127_01642</name>
</gene>
<feature type="domain" description="6-phospho-N-acetylmuramidase C-terminal" evidence="1">
    <location>
        <begin position="241"/>
        <end position="324"/>
    </location>
</feature>
<dbReference type="InterPro" id="IPR029000">
    <property type="entry name" value="Cyclophilin-like_dom_sf"/>
</dbReference>
<dbReference type="Pfam" id="PF05913">
    <property type="entry name" value="MupG_C"/>
    <property type="match status" value="1"/>
</dbReference>
<proteinExistence type="predicted"/>
<organism evidence="3">
    <name type="scientific">Anaerococcus vaginalis</name>
    <dbReference type="NCBI Taxonomy" id="33037"/>
    <lineage>
        <taxon>Bacteria</taxon>
        <taxon>Bacillati</taxon>
        <taxon>Bacillota</taxon>
        <taxon>Tissierellia</taxon>
        <taxon>Tissierellales</taxon>
        <taxon>Peptoniphilaceae</taxon>
        <taxon>Anaerococcus</taxon>
    </lineage>
</organism>
<dbReference type="InterPro" id="IPR043894">
    <property type="entry name" value="MupG_C"/>
</dbReference>
<dbReference type="InterPro" id="IPR043797">
    <property type="entry name" value="MupG_N"/>
</dbReference>
<dbReference type="Pfam" id="PF19200">
    <property type="entry name" value="MupG_N"/>
    <property type="match status" value="1"/>
</dbReference>
<reference evidence="3" key="1">
    <citation type="submission" date="2019-11" db="EMBL/GenBank/DDBJ databases">
        <authorList>
            <person name="Feng L."/>
        </authorList>
    </citation>
    <scope>NUCLEOTIDE SEQUENCE</scope>
    <source>
        <strain evidence="3">AvaginalisLFYP127</strain>
    </source>
</reference>
<dbReference type="PANTHER" id="PTHR38435">
    <property type="match status" value="1"/>
</dbReference>
<evidence type="ECO:0000259" key="1">
    <source>
        <dbReference type="Pfam" id="PF05913"/>
    </source>
</evidence>
<dbReference type="InterPro" id="IPR008589">
    <property type="entry name" value="MupG"/>
</dbReference>
<evidence type="ECO:0008006" key="4">
    <source>
        <dbReference type="Google" id="ProtNLM"/>
    </source>
</evidence>
<name>A0A6N2S0K2_9FIRM</name>
<dbReference type="PANTHER" id="PTHR38435:SF2">
    <property type="entry name" value="DUF871 DOMAIN-CONTAINING PROTEIN"/>
    <property type="match status" value="1"/>
</dbReference>
<evidence type="ECO:0000313" key="3">
    <source>
        <dbReference type="EMBL" id="VYS86797.1"/>
    </source>
</evidence>
<dbReference type="SUPFAM" id="SSF50891">
    <property type="entry name" value="Cyclophilin-like"/>
    <property type="match status" value="1"/>
</dbReference>
<dbReference type="RefSeq" id="WP_156328691.1">
    <property type="nucleotide sequence ID" value="NZ_CACRSW010000008.1"/>
</dbReference>
<dbReference type="InterPro" id="IPR013785">
    <property type="entry name" value="Aldolase_TIM"/>
</dbReference>
<dbReference type="SUPFAM" id="SSF51445">
    <property type="entry name" value="(Trans)glycosidases"/>
    <property type="match status" value="1"/>
</dbReference>
<dbReference type="EMBL" id="CACRSW010000008">
    <property type="protein sequence ID" value="VYS86797.1"/>
    <property type="molecule type" value="Genomic_DNA"/>
</dbReference>
<dbReference type="Gene3D" id="3.20.20.70">
    <property type="entry name" value="Aldolase class I"/>
    <property type="match status" value="1"/>
</dbReference>
<protein>
    <recommendedName>
        <fullName evidence="4">DUF871 domain-containing protein</fullName>
    </recommendedName>
</protein>
<accession>A0A6N2S0K2</accession>
<evidence type="ECO:0000259" key="2">
    <source>
        <dbReference type="Pfam" id="PF19200"/>
    </source>
</evidence>
<sequence length="332" mass="39219">MLGFSLYLNQNKEEIIKKLEEFKNYDFLFTSMHYPLEDENMDKLLWLLDMLKNSKTKVCVDLNGEVLKKFPKLLDLNIIIRLDFGFNNELIAKLSKKNKLAINASTIDYNNLMDLKEKNSNFSNISAWHNYYPLAYSGLGSDEFIKKNKMLKAFGIDIFAFFQGDNDFRGPMFESLPTLEEDRWENPYYSYLKLKRKYKIKNLLLSEGISQKNKKYIEDYEKNKLINLDVFLEDDYKDLKKIEVREDISDYLIRNKRSYKLIEKIDNRKIKKGDLVILNKNAKRYSGELEIIRKDIGEDKMRNIIGHVDKSHLGILDLIGGSDRLVINRIKK</sequence>
<dbReference type="Gene3D" id="2.40.100.10">
    <property type="entry name" value="Cyclophilin-like"/>
    <property type="match status" value="1"/>
</dbReference>
<feature type="domain" description="6-phospho-N-acetylmuramidase N-terminal" evidence="2">
    <location>
        <begin position="2"/>
        <end position="209"/>
    </location>
</feature>